<keyword evidence="3" id="KW-1185">Reference proteome</keyword>
<dbReference type="EMBL" id="CAJVRL010000074">
    <property type="protein sequence ID" value="CAG8956904.1"/>
    <property type="molecule type" value="Genomic_DNA"/>
</dbReference>
<evidence type="ECO:0000256" key="1">
    <source>
        <dbReference type="SAM" id="Phobius"/>
    </source>
</evidence>
<sequence length="195" mass="21939">MLATTNTSTRTSKTPDLANSVNFKITLTRTNSVYNFINFKITPTRKNSVYNFINFINFVNFKITPTRKNSVYNFINFINFVNFKITPTRKNPVYNFINFIIFKISVSHKNDFCGSFGNRSTISPAATQTGTPSAIPTARVLKPPGVALVVVLGLLLLYWSISASLYRAEGKITRAEKKSYATSHTLLKKKCQTTL</sequence>
<feature type="transmembrane region" description="Helical" evidence="1">
    <location>
        <begin position="146"/>
        <end position="168"/>
    </location>
</feature>
<organism evidence="2 3">
    <name type="scientific">Hymenoscyphus fraxineus</name>
    <dbReference type="NCBI Taxonomy" id="746836"/>
    <lineage>
        <taxon>Eukaryota</taxon>
        <taxon>Fungi</taxon>
        <taxon>Dikarya</taxon>
        <taxon>Ascomycota</taxon>
        <taxon>Pezizomycotina</taxon>
        <taxon>Leotiomycetes</taxon>
        <taxon>Helotiales</taxon>
        <taxon>Helotiaceae</taxon>
        <taxon>Hymenoscyphus</taxon>
    </lineage>
</organism>
<dbReference type="Proteomes" id="UP000696280">
    <property type="component" value="Unassembled WGS sequence"/>
</dbReference>
<protein>
    <submittedName>
        <fullName evidence="2">Uncharacterized protein</fullName>
    </submittedName>
</protein>
<evidence type="ECO:0000313" key="2">
    <source>
        <dbReference type="EMBL" id="CAG8956904.1"/>
    </source>
</evidence>
<comment type="caution">
    <text evidence="2">The sequence shown here is derived from an EMBL/GenBank/DDBJ whole genome shotgun (WGS) entry which is preliminary data.</text>
</comment>
<name>A0A9N9L0J7_9HELO</name>
<evidence type="ECO:0000313" key="3">
    <source>
        <dbReference type="Proteomes" id="UP000696280"/>
    </source>
</evidence>
<keyword evidence="1" id="KW-0472">Membrane</keyword>
<dbReference type="AlphaFoldDB" id="A0A9N9L0J7"/>
<keyword evidence="1" id="KW-1133">Transmembrane helix</keyword>
<gene>
    <name evidence="2" type="ORF">HYFRA_00012359</name>
</gene>
<proteinExistence type="predicted"/>
<accession>A0A9N9L0J7</accession>
<keyword evidence="1" id="KW-0812">Transmembrane</keyword>
<reference evidence="2" key="1">
    <citation type="submission" date="2021-07" db="EMBL/GenBank/DDBJ databases">
        <authorList>
            <person name="Durling M."/>
        </authorList>
    </citation>
    <scope>NUCLEOTIDE SEQUENCE</scope>
</reference>